<evidence type="ECO:0000256" key="4">
    <source>
        <dbReference type="SAM" id="SignalP"/>
    </source>
</evidence>
<dbReference type="InterPro" id="IPR017853">
    <property type="entry name" value="GH"/>
</dbReference>
<dbReference type="InterPro" id="IPR001360">
    <property type="entry name" value="Glyco_hydro_1"/>
</dbReference>
<evidence type="ECO:0000313" key="6">
    <source>
        <dbReference type="Proteomes" id="UP000230069"/>
    </source>
</evidence>
<organism evidence="5 6">
    <name type="scientific">Aquilegia coerulea</name>
    <name type="common">Rocky mountain columbine</name>
    <dbReference type="NCBI Taxonomy" id="218851"/>
    <lineage>
        <taxon>Eukaryota</taxon>
        <taxon>Viridiplantae</taxon>
        <taxon>Streptophyta</taxon>
        <taxon>Embryophyta</taxon>
        <taxon>Tracheophyta</taxon>
        <taxon>Spermatophyta</taxon>
        <taxon>Magnoliopsida</taxon>
        <taxon>Ranunculales</taxon>
        <taxon>Ranunculaceae</taxon>
        <taxon>Thalictroideae</taxon>
        <taxon>Aquilegia</taxon>
    </lineage>
</organism>
<accession>A0A2G5DS18</accession>
<keyword evidence="6" id="KW-1185">Reference proteome</keyword>
<dbReference type="PANTHER" id="PTHR10353:SF29">
    <property type="entry name" value="BETA-GLUCOSIDASE 11"/>
    <property type="match status" value="1"/>
</dbReference>
<evidence type="ECO:0000256" key="2">
    <source>
        <dbReference type="ARBA" id="ARBA00022801"/>
    </source>
</evidence>
<gene>
    <name evidence="5" type="ORF">AQUCO_01500029v1</name>
</gene>
<dbReference type="STRING" id="218851.A0A2G5DS18"/>
<sequence>MVRVLSSLSIFFFFCSHLCLLLVVADDGNSIIISSSSTSLEFSRLDFPPGFVFGAGTSAYQVEGATAEDGRKPSIWDTFTQEGRTSDKGTGEVASDQYHKYKDDVKLMHKMGIDAYRFSISWSRLIPDGHGAVNPKGLKYYNNLINELVSYGIEPHVTLSHFDIPQALQDEYEGLLSPKFIEDFTAYVDVCFKEYGDRVKSWMTFNEPNIQTFGGYGLGGLPPGRCSYPFGIGVNCSKGDSTTEPYLAAHNIILSHSAAVHLYKTKYQEKQKGHIGITLLGFWFEPINNSPENIAASKRTLDFHLGWFLGPLVYGRYPAIMRKIVGSRLPKFTENESKQLIGSYDFIGINHYLGVYVEDLPRTSDKFGSDYVRDISIKLIFTSGLLLRDFTRLKAVGTPITEWGLQKLLEYIKLKYKNPAIMIHENGYPEFSDGSSSLASYNDTGRIEYLQRYIGSMLPSIRNGSNVTGYFVWSFLDCFEVVGGYTTHFGLYRVDFSDKDRKRYPRQSVHWYSNFLAKNGSKTEIASYLYRE</sequence>
<dbReference type="Pfam" id="PF00232">
    <property type="entry name" value="Glyco_hydro_1"/>
    <property type="match status" value="1"/>
</dbReference>
<feature type="signal peptide" evidence="4">
    <location>
        <begin position="1"/>
        <end position="25"/>
    </location>
</feature>
<dbReference type="InParanoid" id="A0A2G5DS18"/>
<name>A0A2G5DS18_AQUCA</name>
<protein>
    <recommendedName>
        <fullName evidence="7">Beta-glucosidase</fullName>
    </recommendedName>
</protein>
<dbReference type="GO" id="GO:0005975">
    <property type="term" value="P:carbohydrate metabolic process"/>
    <property type="evidence" value="ECO:0007669"/>
    <property type="project" value="InterPro"/>
</dbReference>
<keyword evidence="4" id="KW-0732">Signal</keyword>
<dbReference type="FunFam" id="3.20.20.80:FF:000022">
    <property type="entry name" value="Beta-glucosidase 11"/>
    <property type="match status" value="1"/>
</dbReference>
<dbReference type="InterPro" id="IPR033132">
    <property type="entry name" value="GH_1_N_CS"/>
</dbReference>
<dbReference type="OrthoDB" id="65569at2759"/>
<comment type="similarity">
    <text evidence="1 3">Belongs to the glycosyl hydrolase 1 family.</text>
</comment>
<dbReference type="PANTHER" id="PTHR10353">
    <property type="entry name" value="GLYCOSYL HYDROLASE"/>
    <property type="match status" value="1"/>
</dbReference>
<proteinExistence type="inferred from homology"/>
<evidence type="ECO:0000256" key="3">
    <source>
        <dbReference type="RuleBase" id="RU003690"/>
    </source>
</evidence>
<dbReference type="Proteomes" id="UP000230069">
    <property type="component" value="Unassembled WGS sequence"/>
</dbReference>
<keyword evidence="2" id="KW-0378">Hydrolase</keyword>
<evidence type="ECO:0000256" key="1">
    <source>
        <dbReference type="ARBA" id="ARBA00010838"/>
    </source>
</evidence>
<dbReference type="SUPFAM" id="SSF51445">
    <property type="entry name" value="(Trans)glycosidases"/>
    <property type="match status" value="1"/>
</dbReference>
<dbReference type="EMBL" id="KZ305032">
    <property type="protein sequence ID" value="PIA46226.1"/>
    <property type="molecule type" value="Genomic_DNA"/>
</dbReference>
<dbReference type="GO" id="GO:0008422">
    <property type="term" value="F:beta-glucosidase activity"/>
    <property type="evidence" value="ECO:0007669"/>
    <property type="project" value="TreeGrafter"/>
</dbReference>
<evidence type="ECO:0000313" key="5">
    <source>
        <dbReference type="EMBL" id="PIA46226.1"/>
    </source>
</evidence>
<dbReference type="Gene3D" id="3.20.20.80">
    <property type="entry name" value="Glycosidases"/>
    <property type="match status" value="1"/>
</dbReference>
<reference evidence="5 6" key="1">
    <citation type="submission" date="2017-09" db="EMBL/GenBank/DDBJ databases">
        <title>WGS assembly of Aquilegia coerulea Goldsmith.</title>
        <authorList>
            <person name="Hodges S."/>
            <person name="Kramer E."/>
            <person name="Nordborg M."/>
            <person name="Tomkins J."/>
            <person name="Borevitz J."/>
            <person name="Derieg N."/>
            <person name="Yan J."/>
            <person name="Mihaltcheva S."/>
            <person name="Hayes R.D."/>
            <person name="Rokhsar D."/>
        </authorList>
    </citation>
    <scope>NUCLEOTIDE SEQUENCE [LARGE SCALE GENOMIC DNA]</scope>
    <source>
        <strain evidence="6">cv. Goldsmith</strain>
    </source>
</reference>
<dbReference type="AlphaFoldDB" id="A0A2G5DS18"/>
<evidence type="ECO:0008006" key="7">
    <source>
        <dbReference type="Google" id="ProtNLM"/>
    </source>
</evidence>
<dbReference type="PRINTS" id="PR00131">
    <property type="entry name" value="GLHYDRLASE1"/>
</dbReference>
<dbReference type="PROSITE" id="PS00653">
    <property type="entry name" value="GLYCOSYL_HYDROL_F1_2"/>
    <property type="match status" value="1"/>
</dbReference>
<feature type="chain" id="PRO_5013727537" description="Beta-glucosidase" evidence="4">
    <location>
        <begin position="26"/>
        <end position="532"/>
    </location>
</feature>